<feature type="transmembrane region" description="Helical" evidence="9">
    <location>
        <begin position="93"/>
        <end position="113"/>
    </location>
</feature>
<sequence length="293" mass="31452">MLIIQSIILGIPQGALYGLMAFGIALIFRTVSVMNFSHGNAGMFATFIGFSVYTLTNNIFIALISAVVFGFILGVLIEKFLMRPVKHLSHGAMLIITLGLLMVFEGLSIVIWGTEYLQLPELNDGMPIIMEFGENILVLPINDLIVTVIALSVSILLAIFLKYTKIGTAIRARAQDEVGSSVVGIDINKVDSIVWGIGISLAALVGILAAPKTYVHPNMMTNMQLYGFTAGVLGGFSSLFGAIVGGMILGILEKVVGVYISPDYQLSIILILIIVVLVVKPSGIFGKKFEGRV</sequence>
<feature type="transmembrane region" description="Helical" evidence="9">
    <location>
        <begin position="193"/>
        <end position="210"/>
    </location>
</feature>
<keyword evidence="2" id="KW-0813">Transport</keyword>
<evidence type="ECO:0000256" key="6">
    <source>
        <dbReference type="ARBA" id="ARBA00022989"/>
    </source>
</evidence>
<dbReference type="EMBL" id="QGGI01000001">
    <property type="protein sequence ID" value="PWJ96637.1"/>
    <property type="molecule type" value="Genomic_DNA"/>
</dbReference>
<feature type="transmembrane region" description="Helical" evidence="9">
    <location>
        <begin position="144"/>
        <end position="163"/>
    </location>
</feature>
<evidence type="ECO:0000313" key="11">
    <source>
        <dbReference type="Proteomes" id="UP000245921"/>
    </source>
</evidence>
<gene>
    <name evidence="10" type="ORF">C7380_101211</name>
</gene>
<evidence type="ECO:0000256" key="7">
    <source>
        <dbReference type="ARBA" id="ARBA00023136"/>
    </source>
</evidence>
<reference evidence="10 11" key="1">
    <citation type="submission" date="2018-05" db="EMBL/GenBank/DDBJ databases">
        <title>Genomic Encyclopedia of Type Strains, Phase IV (KMG-IV): sequencing the most valuable type-strain genomes for metagenomic binning, comparative biology and taxonomic classification.</title>
        <authorList>
            <person name="Goeker M."/>
        </authorList>
    </citation>
    <scope>NUCLEOTIDE SEQUENCE [LARGE SCALE GENOMIC DNA]</scope>
    <source>
        <strain evidence="10 11">DSM 24906</strain>
    </source>
</reference>
<feature type="transmembrane region" description="Helical" evidence="9">
    <location>
        <begin position="264"/>
        <end position="285"/>
    </location>
</feature>
<dbReference type="Proteomes" id="UP000245921">
    <property type="component" value="Unassembled WGS sequence"/>
</dbReference>
<protein>
    <submittedName>
        <fullName evidence="10">Amino acid/amide ABC transporter membrane protein 1 (HAAT family)</fullName>
    </submittedName>
</protein>
<dbReference type="InterPro" id="IPR001851">
    <property type="entry name" value="ABC_transp_permease"/>
</dbReference>
<dbReference type="PANTHER" id="PTHR11795:SF451">
    <property type="entry name" value="ABC TRANSPORTER PERMEASE PROTEIN"/>
    <property type="match status" value="1"/>
</dbReference>
<keyword evidence="7 9" id="KW-0472">Membrane</keyword>
<feature type="transmembrane region" description="Helical" evidence="9">
    <location>
        <begin position="6"/>
        <end position="28"/>
    </location>
</feature>
<dbReference type="GO" id="GO:0006865">
    <property type="term" value="P:amino acid transport"/>
    <property type="evidence" value="ECO:0007669"/>
    <property type="project" value="UniProtKB-KW"/>
</dbReference>
<comment type="similarity">
    <text evidence="8">Belongs to the binding-protein-dependent transport system permease family. LivHM subfamily.</text>
</comment>
<evidence type="ECO:0000256" key="3">
    <source>
        <dbReference type="ARBA" id="ARBA00022475"/>
    </source>
</evidence>
<evidence type="ECO:0000313" key="10">
    <source>
        <dbReference type="EMBL" id="PWJ96637.1"/>
    </source>
</evidence>
<dbReference type="AlphaFoldDB" id="A0AA45C9E6"/>
<keyword evidence="11" id="KW-1185">Reference proteome</keyword>
<keyword evidence="3" id="KW-1003">Cell membrane</keyword>
<feature type="transmembrane region" description="Helical" evidence="9">
    <location>
        <begin position="230"/>
        <end position="252"/>
    </location>
</feature>
<dbReference type="GO" id="GO:0005886">
    <property type="term" value="C:plasma membrane"/>
    <property type="evidence" value="ECO:0007669"/>
    <property type="project" value="UniProtKB-SubCell"/>
</dbReference>
<organism evidence="10 11">
    <name type="scientific">Oceanotoga teriensis</name>
    <dbReference type="NCBI Taxonomy" id="515440"/>
    <lineage>
        <taxon>Bacteria</taxon>
        <taxon>Thermotogati</taxon>
        <taxon>Thermotogota</taxon>
        <taxon>Thermotogae</taxon>
        <taxon>Petrotogales</taxon>
        <taxon>Petrotogaceae</taxon>
        <taxon>Oceanotoga</taxon>
    </lineage>
</organism>
<keyword evidence="6 9" id="KW-1133">Transmembrane helix</keyword>
<dbReference type="Pfam" id="PF02653">
    <property type="entry name" value="BPD_transp_2"/>
    <property type="match status" value="1"/>
</dbReference>
<name>A0AA45C9E6_9BACT</name>
<evidence type="ECO:0000256" key="2">
    <source>
        <dbReference type="ARBA" id="ARBA00022448"/>
    </source>
</evidence>
<keyword evidence="4 9" id="KW-0812">Transmembrane</keyword>
<evidence type="ECO:0000256" key="8">
    <source>
        <dbReference type="ARBA" id="ARBA00037998"/>
    </source>
</evidence>
<comment type="caution">
    <text evidence="10">The sequence shown here is derived from an EMBL/GenBank/DDBJ whole genome shotgun (WGS) entry which is preliminary data.</text>
</comment>
<dbReference type="PANTHER" id="PTHR11795">
    <property type="entry name" value="BRANCHED-CHAIN AMINO ACID TRANSPORT SYSTEM PERMEASE PROTEIN LIVH"/>
    <property type="match status" value="1"/>
</dbReference>
<evidence type="ECO:0000256" key="4">
    <source>
        <dbReference type="ARBA" id="ARBA00022692"/>
    </source>
</evidence>
<feature type="transmembrane region" description="Helical" evidence="9">
    <location>
        <begin position="59"/>
        <end position="81"/>
    </location>
</feature>
<dbReference type="GO" id="GO:0022857">
    <property type="term" value="F:transmembrane transporter activity"/>
    <property type="evidence" value="ECO:0007669"/>
    <property type="project" value="InterPro"/>
</dbReference>
<proteinExistence type="inferred from homology"/>
<comment type="subcellular location">
    <subcellularLocation>
        <location evidence="1">Cell membrane</location>
        <topology evidence="1">Multi-pass membrane protein</topology>
    </subcellularLocation>
</comment>
<accession>A0AA45C9E6</accession>
<keyword evidence="5" id="KW-0029">Amino-acid transport</keyword>
<dbReference type="PRINTS" id="PR00173">
    <property type="entry name" value="EDTRNSPORT"/>
</dbReference>
<dbReference type="RefSeq" id="WP_109603625.1">
    <property type="nucleotide sequence ID" value="NZ_JAMHJO010000001.1"/>
</dbReference>
<evidence type="ECO:0000256" key="1">
    <source>
        <dbReference type="ARBA" id="ARBA00004651"/>
    </source>
</evidence>
<dbReference type="CDD" id="cd06582">
    <property type="entry name" value="TM_PBP1_LivH_like"/>
    <property type="match status" value="1"/>
</dbReference>
<evidence type="ECO:0000256" key="9">
    <source>
        <dbReference type="SAM" id="Phobius"/>
    </source>
</evidence>
<dbReference type="InterPro" id="IPR052157">
    <property type="entry name" value="BCAA_transport_permease"/>
</dbReference>
<evidence type="ECO:0000256" key="5">
    <source>
        <dbReference type="ARBA" id="ARBA00022970"/>
    </source>
</evidence>